<dbReference type="AlphaFoldDB" id="A0A2G6PG63"/>
<evidence type="ECO:0000313" key="1">
    <source>
        <dbReference type="EMBL" id="PIE83561.1"/>
    </source>
</evidence>
<name>A0A2G6PG63_9GAMM</name>
<proteinExistence type="predicted"/>
<organism evidence="1 2">
    <name type="scientific">Candidatus Contendibacter odensensis</name>
    <dbReference type="NCBI Taxonomy" id="1400860"/>
    <lineage>
        <taxon>Bacteria</taxon>
        <taxon>Pseudomonadati</taxon>
        <taxon>Pseudomonadota</taxon>
        <taxon>Gammaproteobacteria</taxon>
        <taxon>Candidatus Competibacteraceae</taxon>
        <taxon>Candidatus Contendibacter</taxon>
    </lineage>
</organism>
<dbReference type="Gene3D" id="3.40.109.10">
    <property type="entry name" value="NADH Oxidase"/>
    <property type="match status" value="1"/>
</dbReference>
<dbReference type="SUPFAM" id="SSF55469">
    <property type="entry name" value="FMN-dependent nitroreductase-like"/>
    <property type="match status" value="1"/>
</dbReference>
<dbReference type="InterPro" id="IPR000415">
    <property type="entry name" value="Nitroreductase-like"/>
</dbReference>
<evidence type="ECO:0000313" key="2">
    <source>
        <dbReference type="Proteomes" id="UP000229278"/>
    </source>
</evidence>
<evidence type="ECO:0008006" key="3">
    <source>
        <dbReference type="Google" id="ProtNLM"/>
    </source>
</evidence>
<dbReference type="GO" id="GO:0016491">
    <property type="term" value="F:oxidoreductase activity"/>
    <property type="evidence" value="ECO:0007669"/>
    <property type="project" value="InterPro"/>
</dbReference>
<protein>
    <recommendedName>
        <fullName evidence="3">Nitroreductase</fullName>
    </recommendedName>
</protein>
<gene>
    <name evidence="1" type="ORF">CSA09_01560</name>
</gene>
<sequence>MQSLEAPVTDAITRCWSPRAVGADWPVSGEHVTALLEAARWARSCFDAEPWRYPVLGSLS</sequence>
<dbReference type="EMBL" id="PDTV01000004">
    <property type="protein sequence ID" value="PIE83561.1"/>
    <property type="molecule type" value="Genomic_DNA"/>
</dbReference>
<dbReference type="Proteomes" id="UP000229278">
    <property type="component" value="Unassembled WGS sequence"/>
</dbReference>
<reference evidence="1 2" key="1">
    <citation type="submission" date="2017-10" db="EMBL/GenBank/DDBJ databases">
        <title>Novel microbial diversity and functional potential in the marine mammal oral microbiome.</title>
        <authorList>
            <person name="Dudek N.K."/>
            <person name="Sun C.L."/>
            <person name="Burstein D."/>
            <person name="Kantor R.S."/>
            <person name="Aliaga Goltsman D.S."/>
            <person name="Bik E.M."/>
            <person name="Thomas B.C."/>
            <person name="Banfield J.F."/>
            <person name="Relman D.A."/>
        </authorList>
    </citation>
    <scope>NUCLEOTIDE SEQUENCE [LARGE SCALE GENOMIC DNA]</scope>
    <source>
        <strain evidence="1">DOLJORAL78_50_517</strain>
    </source>
</reference>
<comment type="caution">
    <text evidence="1">The sequence shown here is derived from an EMBL/GenBank/DDBJ whole genome shotgun (WGS) entry which is preliminary data.</text>
</comment>
<accession>A0A2G6PG63</accession>